<dbReference type="InterPro" id="IPR018785">
    <property type="entry name" value="CDPF1_dom"/>
</dbReference>
<gene>
    <name evidence="4" type="ORF">WMSIL1_LOCUS292</name>
</gene>
<dbReference type="PANTHER" id="PTHR31849:SF1">
    <property type="entry name" value="CYSTEINE-RICH DPF MOTIF DOMAIN-CONTAINING PROTEIN 1"/>
    <property type="match status" value="1"/>
</dbReference>
<dbReference type="EMBL" id="CABIJS010000009">
    <property type="protein sequence ID" value="VUZ38903.1"/>
    <property type="molecule type" value="Genomic_DNA"/>
</dbReference>
<evidence type="ECO:0000256" key="2">
    <source>
        <dbReference type="ARBA" id="ARBA00014801"/>
    </source>
</evidence>
<dbReference type="Pfam" id="PF10170">
    <property type="entry name" value="C6_DPF"/>
    <property type="match status" value="1"/>
</dbReference>
<dbReference type="InterPro" id="IPR042426">
    <property type="entry name" value="CDPF1"/>
</dbReference>
<accession>A0A564XXC7</accession>
<evidence type="ECO:0000313" key="5">
    <source>
        <dbReference type="Proteomes" id="UP000321570"/>
    </source>
</evidence>
<sequence length="112" mass="12610">MKRSGSPKTGSFKCAGCQFSVKYDDKSTRPRYLMQNITLLEEVYVMRDPFVDGGAGAIIIGADCCVCNDSVCISPQCSFYYGKRYCRKCALGNLDHFPEDIHKELLRNFTSE</sequence>
<reference evidence="4 5" key="1">
    <citation type="submission" date="2019-07" db="EMBL/GenBank/DDBJ databases">
        <authorList>
            <person name="Jastrzebski P J."/>
            <person name="Paukszto L."/>
            <person name="Jastrzebski P J."/>
        </authorList>
    </citation>
    <scope>NUCLEOTIDE SEQUENCE [LARGE SCALE GENOMIC DNA]</scope>
    <source>
        <strain evidence="4 5">WMS-il1</strain>
    </source>
</reference>
<evidence type="ECO:0000259" key="3">
    <source>
        <dbReference type="Pfam" id="PF10170"/>
    </source>
</evidence>
<organism evidence="4 5">
    <name type="scientific">Hymenolepis diminuta</name>
    <name type="common">Rat tapeworm</name>
    <dbReference type="NCBI Taxonomy" id="6216"/>
    <lineage>
        <taxon>Eukaryota</taxon>
        <taxon>Metazoa</taxon>
        <taxon>Spiralia</taxon>
        <taxon>Lophotrochozoa</taxon>
        <taxon>Platyhelminthes</taxon>
        <taxon>Cestoda</taxon>
        <taxon>Eucestoda</taxon>
        <taxon>Cyclophyllidea</taxon>
        <taxon>Hymenolepididae</taxon>
        <taxon>Hymenolepis</taxon>
    </lineage>
</organism>
<dbReference type="PRINTS" id="PR01995">
    <property type="entry name" value="UPF0595"/>
</dbReference>
<comment type="similarity">
    <text evidence="1">Belongs to the CDPF1 family.</text>
</comment>
<protein>
    <recommendedName>
        <fullName evidence="2">Cysteine-rich DPF motif domain-containing protein 1</fullName>
    </recommendedName>
</protein>
<evidence type="ECO:0000256" key="1">
    <source>
        <dbReference type="ARBA" id="ARBA00007917"/>
    </source>
</evidence>
<dbReference type="PANTHER" id="PTHR31849">
    <property type="entry name" value="CYSTEINE-RICH PDF MOTIF DOMAIN-CONTAINING PROTEIN 1"/>
    <property type="match status" value="1"/>
</dbReference>
<evidence type="ECO:0000313" key="4">
    <source>
        <dbReference type="EMBL" id="VUZ38903.1"/>
    </source>
</evidence>
<proteinExistence type="inferred from homology"/>
<dbReference type="Proteomes" id="UP000321570">
    <property type="component" value="Unassembled WGS sequence"/>
</dbReference>
<name>A0A564XXC7_HYMDI</name>
<dbReference type="AlphaFoldDB" id="A0A564XXC7"/>
<feature type="domain" description="Cysteine-rich DPF motif" evidence="3">
    <location>
        <begin position="12"/>
        <end position="105"/>
    </location>
</feature>
<keyword evidence="5" id="KW-1185">Reference proteome</keyword>